<reference evidence="2" key="1">
    <citation type="submission" date="2015-08" db="EMBL/GenBank/DDBJ databases">
        <authorList>
            <person name="Babu N.S."/>
            <person name="Beckwith C.J."/>
            <person name="Beseler K.G."/>
            <person name="Brison A."/>
            <person name="Carone J.V."/>
            <person name="Caskin T.P."/>
            <person name="Diamond M."/>
            <person name="Durham M.E."/>
            <person name="Foxe J.M."/>
            <person name="Go M."/>
            <person name="Henderson B.A."/>
            <person name="Jones I.B."/>
            <person name="McGettigan J.A."/>
            <person name="Micheletti S.J."/>
            <person name="Nasrallah M.E."/>
            <person name="Ortiz D."/>
            <person name="Piller C.R."/>
            <person name="Privatt S.R."/>
            <person name="Schneider S.L."/>
            <person name="Sharp S."/>
            <person name="Smith T.C."/>
            <person name="Stanton J.D."/>
            <person name="Ullery H.E."/>
            <person name="Wilson R.J."/>
            <person name="Serrano M.G."/>
            <person name="Buck G."/>
            <person name="Lee V."/>
            <person name="Wang Y."/>
            <person name="Carvalho R."/>
            <person name="Voegtly L."/>
            <person name="Shi R."/>
            <person name="Duckworth R."/>
            <person name="Johnson A."/>
            <person name="Loviza R."/>
            <person name="Walstead R."/>
            <person name="Shah Z."/>
            <person name="Kiflezghi M."/>
            <person name="Wade K."/>
            <person name="Ball S.L."/>
            <person name="Bradley K.W."/>
            <person name="Asai D.J."/>
            <person name="Bowman C.A."/>
            <person name="Russell D.A."/>
            <person name="Pope W.H."/>
            <person name="Jacobs-Sera D."/>
            <person name="Hendrix R.W."/>
            <person name="Hatfull G.F."/>
        </authorList>
    </citation>
    <scope>NUCLEOTIDE SEQUENCE</scope>
</reference>
<dbReference type="EMBL" id="GDKF01010272">
    <property type="protein sequence ID" value="JAT68350.1"/>
    <property type="molecule type" value="Transcribed_RNA"/>
</dbReference>
<accession>A0A1D1ZMY3</accession>
<feature type="compositionally biased region" description="Basic residues" evidence="1">
    <location>
        <begin position="96"/>
        <end position="114"/>
    </location>
</feature>
<sequence length="331" mass="34659">IGTRPTAHPELAGQQVQLGVPHSRRLPGGRAKQRQHHRARGGGHHRQDTAVPAGPGPRPPLPRWLRRVHLHRGRPAPGQAAPAGPGGRGTPQNPPLRRRRSGRRVCGARRRLRRGPAGQGQGPAALAGPRRGHPSPRAPAGGRLPGRPAPRPGPQPRPTRAPGPGADLLPPRGRAARAGGSPRLRGAGHEPGDGRGGGAGGGAGAQRHGRRAPAHLGARSDARAGPGLGILRQHPPLRRARRRGGSAWAARPAPGLGPRPGRQALRVRRGGRRSAGPAARGPRGGKHGAETLTPQAVWASVWPRLCVSLSCPWYLLHFFLLGSPCHKQCNT</sequence>
<organism evidence="2">
    <name type="scientific">Auxenochlorella protothecoides</name>
    <name type="common">Green microalga</name>
    <name type="synonym">Chlorella protothecoides</name>
    <dbReference type="NCBI Taxonomy" id="3075"/>
    <lineage>
        <taxon>Eukaryota</taxon>
        <taxon>Viridiplantae</taxon>
        <taxon>Chlorophyta</taxon>
        <taxon>core chlorophytes</taxon>
        <taxon>Trebouxiophyceae</taxon>
        <taxon>Chlorellales</taxon>
        <taxon>Chlorellaceae</taxon>
        <taxon>Auxenochlorella</taxon>
    </lineage>
</organism>
<evidence type="ECO:0000256" key="1">
    <source>
        <dbReference type="SAM" id="MobiDB-lite"/>
    </source>
</evidence>
<feature type="region of interest" description="Disordered" evidence="1">
    <location>
        <begin position="1"/>
        <end position="289"/>
    </location>
</feature>
<feature type="non-terminal residue" evidence="2">
    <location>
        <position position="1"/>
    </location>
</feature>
<feature type="compositionally biased region" description="Low complexity" evidence="1">
    <location>
        <begin position="245"/>
        <end position="264"/>
    </location>
</feature>
<proteinExistence type="predicted"/>
<name>A0A1D1ZMY3_AUXPR</name>
<feature type="compositionally biased region" description="Basic residues" evidence="1">
    <location>
        <begin position="64"/>
        <end position="74"/>
    </location>
</feature>
<feature type="compositionally biased region" description="Gly residues" evidence="1">
    <location>
        <begin position="194"/>
        <end position="204"/>
    </location>
</feature>
<feature type="compositionally biased region" description="Pro residues" evidence="1">
    <location>
        <begin position="147"/>
        <end position="161"/>
    </location>
</feature>
<feature type="compositionally biased region" description="Low complexity" evidence="1">
    <location>
        <begin position="162"/>
        <end position="185"/>
    </location>
</feature>
<feature type="compositionally biased region" description="Basic residues" evidence="1">
    <location>
        <begin position="22"/>
        <end position="44"/>
    </location>
</feature>
<evidence type="ECO:0000313" key="2">
    <source>
        <dbReference type="EMBL" id="JAT68350.1"/>
    </source>
</evidence>
<protein>
    <submittedName>
        <fullName evidence="2">Uncharacterized protein</fullName>
    </submittedName>
</protein>
<feature type="compositionally biased region" description="Basic residues" evidence="1">
    <location>
        <begin position="235"/>
        <end position="244"/>
    </location>
</feature>
<gene>
    <name evidence="2" type="ORF">g.100518</name>
</gene>
<dbReference type="AlphaFoldDB" id="A0A1D1ZMY3"/>